<dbReference type="InterPro" id="IPR039191">
    <property type="entry name" value="Nopp140-like"/>
</dbReference>
<dbReference type="PANTHER" id="PTHR23216">
    <property type="entry name" value="NUCLEOLAR AND COILED-BODY PHOSPHOPROTEIN 1"/>
    <property type="match status" value="1"/>
</dbReference>
<name>A0A0G4HJI1_9ALVE</name>
<feature type="compositionally biased region" description="Basic and acidic residues" evidence="1">
    <location>
        <begin position="196"/>
        <end position="217"/>
    </location>
</feature>
<feature type="compositionally biased region" description="Basic and acidic residues" evidence="1">
    <location>
        <begin position="152"/>
        <end position="164"/>
    </location>
</feature>
<dbReference type="EMBL" id="CDMZ01002899">
    <property type="protein sequence ID" value="CEM44327.1"/>
    <property type="molecule type" value="Genomic_DNA"/>
</dbReference>
<dbReference type="VEuPathDB" id="CryptoDB:Cvel_28276"/>
<dbReference type="GO" id="GO:0005730">
    <property type="term" value="C:nucleolus"/>
    <property type="evidence" value="ECO:0007669"/>
    <property type="project" value="InterPro"/>
</dbReference>
<dbReference type="PANTHER" id="PTHR23216:SF1">
    <property type="entry name" value="NUCLEOLAR AND COILED-BODY PHOSPHOPROTEIN 1"/>
    <property type="match status" value="1"/>
</dbReference>
<dbReference type="InterPro" id="IPR007718">
    <property type="entry name" value="Srp40_C"/>
</dbReference>
<feature type="compositionally biased region" description="Basic and acidic residues" evidence="1">
    <location>
        <begin position="51"/>
        <end position="62"/>
    </location>
</feature>
<gene>
    <name evidence="3" type="ORF">Cvel_28276</name>
</gene>
<accession>A0A0G4HJI1</accession>
<evidence type="ECO:0000259" key="2">
    <source>
        <dbReference type="Pfam" id="PF05022"/>
    </source>
</evidence>
<feature type="domain" description="Srp40 C-terminal" evidence="2">
    <location>
        <begin position="194"/>
        <end position="268"/>
    </location>
</feature>
<protein>
    <recommendedName>
        <fullName evidence="2">Srp40 C-terminal domain-containing protein</fullName>
    </recommendedName>
</protein>
<evidence type="ECO:0000313" key="3">
    <source>
        <dbReference type="EMBL" id="CEM44327.1"/>
    </source>
</evidence>
<dbReference type="InterPro" id="IPR006594">
    <property type="entry name" value="LisH"/>
</dbReference>
<feature type="compositionally biased region" description="Acidic residues" evidence="1">
    <location>
        <begin position="142"/>
        <end position="151"/>
    </location>
</feature>
<sequence>MSQETVYGAIVKFLEKNGHAKAKKALLKECEVEPEEEGAPDLEALVRDFVDRKSAEETEVKEKKKKKKDKERVQEDANGDTEMHPAEVKETAPASPKPKKKKRVAETEEKEAAAANEDTEEAEAALQEVKQKKKKKKTDHKEEEEEEEEEVEEKKEETEKEGKQRGKKNKRKDNSADEDATSSSSPSGKRNSTPFKRVDDSAWIGKIKDGRLKDNSHVGKGGDSWGTKASEDLGKVRGKDFRKEMAKKKRASWKGAGNIDLGVNSVMFDSSDEE</sequence>
<organism evidence="3">
    <name type="scientific">Chromera velia CCMP2878</name>
    <dbReference type="NCBI Taxonomy" id="1169474"/>
    <lineage>
        <taxon>Eukaryota</taxon>
        <taxon>Sar</taxon>
        <taxon>Alveolata</taxon>
        <taxon>Colpodellida</taxon>
        <taxon>Chromeraceae</taxon>
        <taxon>Chromera</taxon>
    </lineage>
</organism>
<feature type="compositionally biased region" description="Basic and acidic residues" evidence="1">
    <location>
        <begin position="70"/>
        <end position="90"/>
    </location>
</feature>
<dbReference type="AlphaFoldDB" id="A0A0G4HJI1"/>
<dbReference type="Pfam" id="PF05022">
    <property type="entry name" value="SRP40_C"/>
    <property type="match status" value="1"/>
</dbReference>
<feature type="compositionally biased region" description="Polar residues" evidence="1">
    <location>
        <begin position="181"/>
        <end position="194"/>
    </location>
</feature>
<proteinExistence type="predicted"/>
<dbReference type="PROSITE" id="PS50896">
    <property type="entry name" value="LISH"/>
    <property type="match status" value="1"/>
</dbReference>
<reference evidence="3" key="1">
    <citation type="submission" date="2014-11" db="EMBL/GenBank/DDBJ databases">
        <authorList>
            <person name="Otto D Thomas"/>
            <person name="Naeem Raeece"/>
        </authorList>
    </citation>
    <scope>NUCLEOTIDE SEQUENCE</scope>
</reference>
<evidence type="ECO:0000256" key="1">
    <source>
        <dbReference type="SAM" id="MobiDB-lite"/>
    </source>
</evidence>
<feature type="region of interest" description="Disordered" evidence="1">
    <location>
        <begin position="51"/>
        <end position="231"/>
    </location>
</feature>